<dbReference type="Proteomes" id="UP001432222">
    <property type="component" value="Chromosome"/>
</dbReference>
<reference evidence="2" key="1">
    <citation type="submission" date="2022-10" db="EMBL/GenBank/DDBJ databases">
        <title>The complete genomes of actinobacterial strains from the NBC collection.</title>
        <authorList>
            <person name="Joergensen T.S."/>
            <person name="Alvarez Arevalo M."/>
            <person name="Sterndorff E.B."/>
            <person name="Faurdal D."/>
            <person name="Vuksanovic O."/>
            <person name="Mourched A.-S."/>
            <person name="Charusanti P."/>
            <person name="Shaw S."/>
            <person name="Blin K."/>
            <person name="Weber T."/>
        </authorList>
    </citation>
    <scope>NUCLEOTIDE SEQUENCE</scope>
    <source>
        <strain evidence="2">NBC_00222</strain>
    </source>
</reference>
<evidence type="ECO:0000313" key="3">
    <source>
        <dbReference type="Proteomes" id="UP001432222"/>
    </source>
</evidence>
<evidence type="ECO:0000313" key="2">
    <source>
        <dbReference type="EMBL" id="WUQ87285.1"/>
    </source>
</evidence>
<name>A0ABZ1UA13_9ACTN</name>
<dbReference type="EMBL" id="CP108110">
    <property type="protein sequence ID" value="WUQ87285.1"/>
    <property type="molecule type" value="Genomic_DNA"/>
</dbReference>
<organism evidence="2 3">
    <name type="scientific">Kitasatospora purpeofusca</name>
    <dbReference type="NCBI Taxonomy" id="67352"/>
    <lineage>
        <taxon>Bacteria</taxon>
        <taxon>Bacillati</taxon>
        <taxon>Actinomycetota</taxon>
        <taxon>Actinomycetes</taxon>
        <taxon>Kitasatosporales</taxon>
        <taxon>Streptomycetaceae</taxon>
        <taxon>Kitasatospora</taxon>
    </lineage>
</organism>
<protein>
    <submittedName>
        <fullName evidence="2">Transmembrane transport protein</fullName>
    </submittedName>
</protein>
<dbReference type="RefSeq" id="WP_328957846.1">
    <property type="nucleotide sequence ID" value="NZ_CP108110.1"/>
</dbReference>
<sequence length="166" mass="17193">MSERNAATGRAGVPEGLERALAAEVSLAARVRNLAVGLAGGVAAALVAVLWATEPQPLPVRTRIAFAGLIAVGLAWAAFATWTLTRKRPLYARDRVLAGRLALAAATATAGAGTVLAVIRGTPVEVLVTAVTGLALVAAAGLALRRARARHRELLRLRDALRQETP</sequence>
<feature type="transmembrane region" description="Helical" evidence="1">
    <location>
        <begin position="64"/>
        <end position="85"/>
    </location>
</feature>
<feature type="transmembrane region" description="Helical" evidence="1">
    <location>
        <begin position="126"/>
        <end position="144"/>
    </location>
</feature>
<gene>
    <name evidence="2" type="ORF">OHA16_32590</name>
</gene>
<proteinExistence type="predicted"/>
<evidence type="ECO:0000256" key="1">
    <source>
        <dbReference type="SAM" id="Phobius"/>
    </source>
</evidence>
<keyword evidence="3" id="KW-1185">Reference proteome</keyword>
<accession>A0ABZ1UA13</accession>
<keyword evidence="1" id="KW-1133">Transmembrane helix</keyword>
<keyword evidence="1 2" id="KW-0812">Transmembrane</keyword>
<feature type="transmembrane region" description="Helical" evidence="1">
    <location>
        <begin position="97"/>
        <end position="120"/>
    </location>
</feature>
<feature type="transmembrane region" description="Helical" evidence="1">
    <location>
        <begin position="34"/>
        <end position="52"/>
    </location>
</feature>
<keyword evidence="1" id="KW-0472">Membrane</keyword>